<feature type="compositionally biased region" description="Basic and acidic residues" evidence="1">
    <location>
        <begin position="684"/>
        <end position="696"/>
    </location>
</feature>
<evidence type="ECO:0008006" key="4">
    <source>
        <dbReference type="Google" id="ProtNLM"/>
    </source>
</evidence>
<dbReference type="Gene3D" id="3.30.50.10">
    <property type="entry name" value="Erythroid Transcription Factor GATA-1, subunit A"/>
    <property type="match status" value="1"/>
</dbReference>
<protein>
    <recommendedName>
        <fullName evidence="4">GATA-type domain-containing protein</fullName>
    </recommendedName>
</protein>
<dbReference type="EMBL" id="AP028212">
    <property type="protein sequence ID" value="BEI87822.1"/>
    <property type="molecule type" value="Genomic_DNA"/>
</dbReference>
<dbReference type="RefSeq" id="XP_060453088.1">
    <property type="nucleotide sequence ID" value="XM_060601456.1"/>
</dbReference>
<dbReference type="GO" id="GO:0008270">
    <property type="term" value="F:zinc ion binding"/>
    <property type="evidence" value="ECO:0007669"/>
    <property type="project" value="InterPro"/>
</dbReference>
<dbReference type="SUPFAM" id="SSF57716">
    <property type="entry name" value="Glucocorticoid receptor-like (DNA-binding domain)"/>
    <property type="match status" value="1"/>
</dbReference>
<name>A0AA48I1S8_9TREE</name>
<dbReference type="Proteomes" id="UP001233271">
    <property type="component" value="Chromosome 1"/>
</dbReference>
<dbReference type="KEGG" id="ccac:CcaHIS019_0105400"/>
<accession>A0AA48I1S8</accession>
<evidence type="ECO:0000313" key="3">
    <source>
        <dbReference type="Proteomes" id="UP001233271"/>
    </source>
</evidence>
<feature type="region of interest" description="Disordered" evidence="1">
    <location>
        <begin position="637"/>
        <end position="696"/>
    </location>
</feature>
<reference evidence="2" key="1">
    <citation type="journal article" date="2023" name="BMC Genomics">
        <title>Chromosome-level genome assemblies of Cutaneotrichosporon spp. (Trichosporonales, Basidiomycota) reveal imbalanced evolution between nucleotide sequences and chromosome synteny.</title>
        <authorList>
            <person name="Kobayashi Y."/>
            <person name="Kayamori A."/>
            <person name="Aoki K."/>
            <person name="Shiwa Y."/>
            <person name="Matsutani M."/>
            <person name="Fujita N."/>
            <person name="Sugita T."/>
            <person name="Iwasaki W."/>
            <person name="Tanaka N."/>
            <person name="Takashima M."/>
        </authorList>
    </citation>
    <scope>NUCLEOTIDE SEQUENCE</scope>
    <source>
        <strain evidence="2">HIS019</strain>
    </source>
</reference>
<feature type="compositionally biased region" description="Basic and acidic residues" evidence="1">
    <location>
        <begin position="205"/>
        <end position="215"/>
    </location>
</feature>
<feature type="region of interest" description="Disordered" evidence="1">
    <location>
        <begin position="205"/>
        <end position="234"/>
    </location>
</feature>
<dbReference type="GO" id="GO:0006355">
    <property type="term" value="P:regulation of DNA-templated transcription"/>
    <property type="evidence" value="ECO:0007669"/>
    <property type="project" value="InterPro"/>
</dbReference>
<organism evidence="2 3">
    <name type="scientific">Cutaneotrichosporon cavernicola</name>
    <dbReference type="NCBI Taxonomy" id="279322"/>
    <lineage>
        <taxon>Eukaryota</taxon>
        <taxon>Fungi</taxon>
        <taxon>Dikarya</taxon>
        <taxon>Basidiomycota</taxon>
        <taxon>Agaricomycotina</taxon>
        <taxon>Tremellomycetes</taxon>
        <taxon>Trichosporonales</taxon>
        <taxon>Trichosporonaceae</taxon>
        <taxon>Cutaneotrichosporon</taxon>
    </lineage>
</organism>
<feature type="compositionally biased region" description="Basic residues" evidence="1">
    <location>
        <begin position="488"/>
        <end position="500"/>
    </location>
</feature>
<dbReference type="AlphaFoldDB" id="A0AA48I1S8"/>
<dbReference type="InterPro" id="IPR013088">
    <property type="entry name" value="Znf_NHR/GATA"/>
</dbReference>
<sequence>MQALVANWREWQPIHRQTHLLTDPDAYRPALSSLPRTHPHRFNRTAMDINGDHPLPSSVTLPVISVAESSSPSKRAPPPLNLKENLPSIGEIFDGVDVTTPYTPYTRLAQNFERNPPLRSPLRSPLGLSVPSLAIQPATPVVGESAAGTDAATYIPPEQLVNNDFEIDPALTEASTPLNTPPDASQPFGLPITLAKNMMRHMRHEKTSSERHVLHDTSPARSYSTRSPGTSPYRHMNNRWDTHSISPAQISRSPSPGPVRYESDDESAGYMEMDTAPLNHLAWQQPIQLTQSSSTLPRDGYFAPHYHQTAQYSSTVVTQGILGLNDNYYPTPDLTPSWSRVATPLPVPVPTTPPGQIRATLAPHAHSAPTMPGYANPSPYTSPGAELASSLENTVPPGATFDQWSCPNPASMYNDNLQAGSWREDRYRLATPAYSEMSVDTSPSPARTNLPYVPGEYRHSFARSQSPSPGPSNIPMGSGPVRPGTVHGRARHNPVARKRSATGVALDQFSQLTVDLVYPCYHNAIRQWSPIVLDLKNPVPHDYRDKRGFWDDECFWTWDCTVKVHTRCIRICAQCHTARPGAKTWRRSHIQQETSLCNKCGIYEHTHRQPRPPKPGDIEKAYNPALRIETFNFMLTSRTRGSKKERSPSPPLKFKPNPVFGGVVQRRRDTDVKPFSGAQRTRRDRGSDNDEHRPGG</sequence>
<keyword evidence="3" id="KW-1185">Reference proteome</keyword>
<proteinExistence type="predicted"/>
<feature type="region of interest" description="Disordered" evidence="1">
    <location>
        <begin position="460"/>
        <end position="500"/>
    </location>
</feature>
<feature type="compositionally biased region" description="Polar residues" evidence="1">
    <location>
        <begin position="219"/>
        <end position="230"/>
    </location>
</feature>
<dbReference type="GeneID" id="85491693"/>
<evidence type="ECO:0000256" key="1">
    <source>
        <dbReference type="SAM" id="MobiDB-lite"/>
    </source>
</evidence>
<evidence type="ECO:0000313" key="2">
    <source>
        <dbReference type="EMBL" id="BEI87822.1"/>
    </source>
</evidence>
<gene>
    <name evidence="2" type="ORF">CcaverHIS019_0105400</name>
</gene>